<keyword evidence="2" id="KW-1185">Reference proteome</keyword>
<dbReference type="RefSeq" id="WP_307247291.1">
    <property type="nucleotide sequence ID" value="NZ_JAUSQZ010000001.1"/>
</dbReference>
<protein>
    <recommendedName>
        <fullName evidence="3">DUF4288 domain-containing protein</fullName>
    </recommendedName>
</protein>
<sequence>MSDTWFGVRCLFRLPDLSVYEERVTVWNCDSSDAAIAAAEEEAREYAETVGGGYVGLAQSYALFSAPEHGSEVFSLMRTSDRAADDYVERFFVTGDEHQGTV</sequence>
<gene>
    <name evidence="1" type="ORF">J2S57_005015</name>
</gene>
<dbReference type="Proteomes" id="UP001235712">
    <property type="component" value="Unassembled WGS sequence"/>
</dbReference>
<name>A0ABT9P992_9ACTN</name>
<proteinExistence type="predicted"/>
<dbReference type="EMBL" id="JAUSQZ010000001">
    <property type="protein sequence ID" value="MDP9829266.1"/>
    <property type="molecule type" value="Genomic_DNA"/>
</dbReference>
<comment type="caution">
    <text evidence="1">The sequence shown here is derived from an EMBL/GenBank/DDBJ whole genome shotgun (WGS) entry which is preliminary data.</text>
</comment>
<reference evidence="1 2" key="1">
    <citation type="submission" date="2023-07" db="EMBL/GenBank/DDBJ databases">
        <title>Sequencing the genomes of 1000 actinobacteria strains.</title>
        <authorList>
            <person name="Klenk H.-P."/>
        </authorList>
    </citation>
    <scope>NUCLEOTIDE SEQUENCE [LARGE SCALE GENOMIC DNA]</scope>
    <source>
        <strain evidence="1 2">DSM 44388</strain>
    </source>
</reference>
<evidence type="ECO:0000313" key="1">
    <source>
        <dbReference type="EMBL" id="MDP9829266.1"/>
    </source>
</evidence>
<evidence type="ECO:0008006" key="3">
    <source>
        <dbReference type="Google" id="ProtNLM"/>
    </source>
</evidence>
<accession>A0ABT9P992</accession>
<evidence type="ECO:0000313" key="2">
    <source>
        <dbReference type="Proteomes" id="UP001235712"/>
    </source>
</evidence>
<organism evidence="1 2">
    <name type="scientific">Kineosporia succinea</name>
    <dbReference type="NCBI Taxonomy" id="84632"/>
    <lineage>
        <taxon>Bacteria</taxon>
        <taxon>Bacillati</taxon>
        <taxon>Actinomycetota</taxon>
        <taxon>Actinomycetes</taxon>
        <taxon>Kineosporiales</taxon>
        <taxon>Kineosporiaceae</taxon>
        <taxon>Kineosporia</taxon>
    </lineage>
</organism>